<feature type="transmembrane region" description="Helical" evidence="2">
    <location>
        <begin position="216"/>
        <end position="238"/>
    </location>
</feature>
<organism evidence="3 4">
    <name type="scientific">Apiospora arundinis</name>
    <dbReference type="NCBI Taxonomy" id="335852"/>
    <lineage>
        <taxon>Eukaryota</taxon>
        <taxon>Fungi</taxon>
        <taxon>Dikarya</taxon>
        <taxon>Ascomycota</taxon>
        <taxon>Pezizomycotina</taxon>
        <taxon>Sordariomycetes</taxon>
        <taxon>Xylariomycetidae</taxon>
        <taxon>Amphisphaeriales</taxon>
        <taxon>Apiosporaceae</taxon>
        <taxon>Apiospora</taxon>
    </lineage>
</organism>
<keyword evidence="2" id="KW-0812">Transmembrane</keyword>
<feature type="region of interest" description="Disordered" evidence="1">
    <location>
        <begin position="385"/>
        <end position="452"/>
    </location>
</feature>
<name>A0ABR2IAP0_9PEZI</name>
<evidence type="ECO:0000313" key="4">
    <source>
        <dbReference type="Proteomes" id="UP001390339"/>
    </source>
</evidence>
<feature type="compositionally biased region" description="Low complexity" evidence="1">
    <location>
        <begin position="107"/>
        <end position="116"/>
    </location>
</feature>
<protein>
    <submittedName>
        <fullName evidence="3">Uncharacterized protein</fullName>
    </submittedName>
</protein>
<keyword evidence="4" id="KW-1185">Reference proteome</keyword>
<feature type="compositionally biased region" description="Polar residues" evidence="1">
    <location>
        <begin position="46"/>
        <end position="55"/>
    </location>
</feature>
<feature type="transmembrane region" description="Helical" evidence="2">
    <location>
        <begin position="338"/>
        <end position="358"/>
    </location>
</feature>
<feature type="compositionally biased region" description="Pro residues" evidence="1">
    <location>
        <begin position="117"/>
        <end position="126"/>
    </location>
</feature>
<feature type="compositionally biased region" description="Pro residues" evidence="1">
    <location>
        <begin position="76"/>
        <end position="87"/>
    </location>
</feature>
<gene>
    <name evidence="3" type="ORF">PGQ11_010807</name>
</gene>
<dbReference type="EMBL" id="JAPCWZ010000006">
    <property type="protein sequence ID" value="KAK8860073.1"/>
    <property type="molecule type" value="Genomic_DNA"/>
</dbReference>
<reference evidence="3 4" key="1">
    <citation type="journal article" date="2024" name="IMA Fungus">
        <title>Apiospora arundinis, a panoply of carbohydrate-active enzymes and secondary metabolites.</title>
        <authorList>
            <person name="Sorensen T."/>
            <person name="Petersen C."/>
            <person name="Muurmann A.T."/>
            <person name="Christiansen J.V."/>
            <person name="Brundto M.L."/>
            <person name="Overgaard C.K."/>
            <person name="Boysen A.T."/>
            <person name="Wollenberg R.D."/>
            <person name="Larsen T.O."/>
            <person name="Sorensen J.L."/>
            <person name="Nielsen K.L."/>
            <person name="Sondergaard T.E."/>
        </authorList>
    </citation>
    <scope>NUCLEOTIDE SEQUENCE [LARGE SCALE GENOMIC DNA]</scope>
    <source>
        <strain evidence="3 4">AAU 773</strain>
    </source>
</reference>
<evidence type="ECO:0000313" key="3">
    <source>
        <dbReference type="EMBL" id="KAK8860073.1"/>
    </source>
</evidence>
<feature type="region of interest" description="Disordered" evidence="1">
    <location>
        <begin position="1"/>
        <end position="133"/>
    </location>
</feature>
<sequence length="452" mass="49514">MGWQSLTQQIMTRNTHSAKAGSGGSKKVKEFSQVEDFGRDIKVETDASSSTSMPSTGAVGAVFTGAPAAAAAGPPLSTPPPPAPAPPAAAYRPKQPPTSDLPSIDRPPQYLSQPQSQPQPQPPYSPRQPYEPYYNSFVDDSSNRHIIVHNDDPERPIAVPTARSPPHQQRHLPPFSQRWQTIKRVLTLLSMTWSIVILVLSCLFAVHGGLADGVGLWSLPITIAALLFNSAEFITYCVRRSTSPGLVVRRGMHPGAHVGGHLLLWLTCALAVYLSSSVYGDVLDARRDCNAVAAEFAAADGVTDFEMLLRGHCNSNYHYASNLSLYREGFYVPSLQTLLAMFVLATVTHFALFVRACIEVDQRNQLRYSNDDTADSIFAITEAPLPQEQQQYRSQRSSRRSHNRRDLGTAGSSSYYDAASHNEEGHTMPTRNTTARAARDVPDMAQRPKPYA</sequence>
<keyword evidence="2" id="KW-1133">Transmembrane helix</keyword>
<feature type="transmembrane region" description="Helical" evidence="2">
    <location>
        <begin position="185"/>
        <end position="210"/>
    </location>
</feature>
<comment type="caution">
    <text evidence="3">The sequence shown here is derived from an EMBL/GenBank/DDBJ whole genome shotgun (WGS) entry which is preliminary data.</text>
</comment>
<feature type="compositionally biased region" description="Basic and acidic residues" evidence="1">
    <location>
        <begin position="27"/>
        <end position="45"/>
    </location>
</feature>
<feature type="transmembrane region" description="Helical" evidence="2">
    <location>
        <begin position="258"/>
        <end position="276"/>
    </location>
</feature>
<evidence type="ECO:0000256" key="2">
    <source>
        <dbReference type="SAM" id="Phobius"/>
    </source>
</evidence>
<keyword evidence="2" id="KW-0472">Membrane</keyword>
<dbReference type="Proteomes" id="UP001390339">
    <property type="component" value="Unassembled WGS sequence"/>
</dbReference>
<accession>A0ABR2IAP0</accession>
<feature type="compositionally biased region" description="Polar residues" evidence="1">
    <location>
        <begin position="1"/>
        <end position="15"/>
    </location>
</feature>
<evidence type="ECO:0000256" key="1">
    <source>
        <dbReference type="SAM" id="MobiDB-lite"/>
    </source>
</evidence>
<proteinExistence type="predicted"/>
<feature type="compositionally biased region" description="Low complexity" evidence="1">
    <location>
        <begin position="66"/>
        <end position="75"/>
    </location>
</feature>